<gene>
    <name evidence="2" type="primary">Q4WJH3</name>
</gene>
<dbReference type="GO" id="GO:0016874">
    <property type="term" value="F:ligase activity"/>
    <property type="evidence" value="ECO:0007669"/>
    <property type="project" value="UniProtKB-KW"/>
</dbReference>
<dbReference type="InterPro" id="IPR036322">
    <property type="entry name" value="WD40_repeat_dom_sf"/>
</dbReference>
<organism evidence="2">
    <name type="scientific">Ganoderma boninense</name>
    <dbReference type="NCBI Taxonomy" id="34458"/>
    <lineage>
        <taxon>Eukaryota</taxon>
        <taxon>Fungi</taxon>
        <taxon>Dikarya</taxon>
        <taxon>Basidiomycota</taxon>
        <taxon>Agaricomycotina</taxon>
        <taxon>Agaricomycetes</taxon>
        <taxon>Polyporales</taxon>
        <taxon>Polyporaceae</taxon>
        <taxon>Ganoderma</taxon>
    </lineage>
</organism>
<feature type="region of interest" description="Disordered" evidence="1">
    <location>
        <begin position="181"/>
        <end position="211"/>
    </location>
</feature>
<sequence length="593" mass="65746">MAALQGPWMNHLHGLSQHFDEMVDIDGFGERDRDDKKFTKILHDACHVVWDAEKQSCPDLPEIVERAHTLIEKAFKYGFADLAMQHPHCYAYSKPPSKLPDFPKTDPWTRTYRPHPRTTRLSRFRDGITLPTSATTPRAHLVYQARATVRAEYMKPPAAMAISADGEHLFMASSAGYKSRDPSLKHYNLDEDPELDCGRRQDPGLSNTPDYLALDDERQLIFLADSDRIKSFRWGVSPSDDGAQAEGAGDSSKSKSKPRKRLPNVHTLNSEREYTGPLAVLPGGRVVRAGKGAAAVWNVDELATHQDVAPGALLGAGRLNTDNSWREADCAGVEHSAGLPPHAVVRFADDEGFQPAAWHVHRPTGWLLCGERSRDTDGFACVALDLEHGGRRAARFLGHGHDAERFATSNVEPNVFWTAGGDGFARMFDVRRPLPVLTFDTGGQSEGCADVVFVHPDGIPTLFTGGERTQQIKMWDIRARACVYELSTGNNGVSFMLWDDKRTTLLAASERGYPKYRKASIPRWATWGAIETSMKDYQKLSQDPSVSIAGEQTSDEATSTTGAPTDEDVKMEDAETAEDHESDWEDEESEGRQ</sequence>
<dbReference type="AlphaFoldDB" id="A0A5K1K5E9"/>
<evidence type="ECO:0000313" key="2">
    <source>
        <dbReference type="EMBL" id="VWP01139.1"/>
    </source>
</evidence>
<feature type="compositionally biased region" description="Basic residues" evidence="1">
    <location>
        <begin position="254"/>
        <end position="263"/>
    </location>
</feature>
<dbReference type="EMBL" id="LR729133">
    <property type="protein sequence ID" value="VWP01139.1"/>
    <property type="molecule type" value="Genomic_DNA"/>
</dbReference>
<name>A0A5K1K5E9_9APHY</name>
<dbReference type="Gene3D" id="2.130.10.10">
    <property type="entry name" value="YVTN repeat-like/Quinoprotein amine dehydrogenase"/>
    <property type="match status" value="1"/>
</dbReference>
<reference evidence="2" key="1">
    <citation type="submission" date="2019-10" db="EMBL/GenBank/DDBJ databases">
        <authorList>
            <person name="Nor Muhammad N."/>
        </authorList>
    </citation>
    <scope>NUCLEOTIDE SEQUENCE</scope>
</reference>
<feature type="region of interest" description="Disordered" evidence="1">
    <location>
        <begin position="540"/>
        <end position="593"/>
    </location>
</feature>
<dbReference type="SUPFAM" id="SSF50978">
    <property type="entry name" value="WD40 repeat-like"/>
    <property type="match status" value="1"/>
</dbReference>
<dbReference type="InterPro" id="IPR015943">
    <property type="entry name" value="WD40/YVTN_repeat-like_dom_sf"/>
</dbReference>
<feature type="compositionally biased region" description="Polar residues" evidence="1">
    <location>
        <begin position="540"/>
        <end position="563"/>
    </location>
</feature>
<feature type="region of interest" description="Disordered" evidence="1">
    <location>
        <begin position="234"/>
        <end position="268"/>
    </location>
</feature>
<protein>
    <submittedName>
        <fullName evidence="2">Ubiquitin ligase complex F-box protein GRR1, putative</fullName>
    </submittedName>
</protein>
<proteinExistence type="predicted"/>
<feature type="compositionally biased region" description="Basic and acidic residues" evidence="1">
    <location>
        <begin position="567"/>
        <end position="579"/>
    </location>
</feature>
<feature type="compositionally biased region" description="Acidic residues" evidence="1">
    <location>
        <begin position="580"/>
        <end position="593"/>
    </location>
</feature>
<keyword evidence="2" id="KW-0436">Ligase</keyword>
<accession>A0A5K1K5E9</accession>
<evidence type="ECO:0000256" key="1">
    <source>
        <dbReference type="SAM" id="MobiDB-lite"/>
    </source>
</evidence>